<dbReference type="InterPro" id="IPR013785">
    <property type="entry name" value="Aldolase_TIM"/>
</dbReference>
<comment type="caution">
    <text evidence="11">The sequence shown here is derived from an EMBL/GenBank/DDBJ whole genome shotgun (WGS) entry which is preliminary data.</text>
</comment>
<dbReference type="RefSeq" id="WP_016270425.1">
    <property type="nucleotide sequence ID" value="NZ_JADPFR010000393.1"/>
</dbReference>
<organism evidence="11 12">
    <name type="scientific">Phocaeicola vulgatus</name>
    <name type="common">Bacteroides vulgatus</name>
    <dbReference type="NCBI Taxonomy" id="821"/>
    <lineage>
        <taxon>Bacteria</taxon>
        <taxon>Pseudomonadati</taxon>
        <taxon>Bacteroidota</taxon>
        <taxon>Bacteroidia</taxon>
        <taxon>Bacteroidales</taxon>
        <taxon>Bacteroidaceae</taxon>
        <taxon>Phocaeicola</taxon>
    </lineage>
</organism>
<keyword evidence="4" id="KW-0949">S-adenosyl-L-methionine</keyword>
<dbReference type="EMBL" id="VULU01000006">
    <property type="protein sequence ID" value="MSS47673.1"/>
    <property type="molecule type" value="Genomic_DNA"/>
</dbReference>
<dbReference type="GO" id="GO:0046872">
    <property type="term" value="F:metal ion binding"/>
    <property type="evidence" value="ECO:0007669"/>
    <property type="project" value="UniProtKB-KW"/>
</dbReference>
<evidence type="ECO:0000256" key="7">
    <source>
        <dbReference type="ARBA" id="ARBA00023004"/>
    </source>
</evidence>
<gene>
    <name evidence="11" type="ORF">DWX04_10000</name>
    <name evidence="10" type="ORF">FYJ30_04905</name>
</gene>
<evidence type="ECO:0000313" key="11">
    <source>
        <dbReference type="EMBL" id="RGT94149.1"/>
    </source>
</evidence>
<dbReference type="PANTHER" id="PTHR30352:SF4">
    <property type="entry name" value="PYRUVATE FORMATE-LYASE 2-ACTIVATING ENZYME"/>
    <property type="match status" value="1"/>
</dbReference>
<evidence type="ECO:0000256" key="3">
    <source>
        <dbReference type="ARBA" id="ARBA00022485"/>
    </source>
</evidence>
<dbReference type="InterPro" id="IPR007197">
    <property type="entry name" value="rSAM"/>
</dbReference>
<evidence type="ECO:0000256" key="8">
    <source>
        <dbReference type="ARBA" id="ARBA00023014"/>
    </source>
</evidence>
<evidence type="ECO:0000259" key="9">
    <source>
        <dbReference type="PROSITE" id="PS51918"/>
    </source>
</evidence>
<reference evidence="10 13" key="2">
    <citation type="submission" date="2019-09" db="EMBL/GenBank/DDBJ databases">
        <title>In-depth cultivation of the pig gut microbiome towards novel bacterial diversity and tailored functional studies.</title>
        <authorList>
            <person name="Wylensek D."/>
            <person name="Hitch T.C.A."/>
            <person name="Clavel T."/>
        </authorList>
    </citation>
    <scope>NUCLEOTIDE SEQUENCE [LARGE SCALE GENOMIC DNA]</scope>
    <source>
        <strain evidence="10 13">WCA-389-WT-3C</strain>
    </source>
</reference>
<comment type="similarity">
    <text evidence="2">Belongs to the organic radical-activating enzymes family.</text>
</comment>
<evidence type="ECO:0000313" key="13">
    <source>
        <dbReference type="Proteomes" id="UP000460950"/>
    </source>
</evidence>
<dbReference type="InterPro" id="IPR034457">
    <property type="entry name" value="Organic_radical-activating"/>
</dbReference>
<evidence type="ECO:0000256" key="4">
    <source>
        <dbReference type="ARBA" id="ARBA00022691"/>
    </source>
</evidence>
<keyword evidence="3" id="KW-0004">4Fe-4S</keyword>
<evidence type="ECO:0000256" key="1">
    <source>
        <dbReference type="ARBA" id="ARBA00001966"/>
    </source>
</evidence>
<feature type="domain" description="Radical SAM core" evidence="9">
    <location>
        <begin position="15"/>
        <end position="271"/>
    </location>
</feature>
<evidence type="ECO:0000313" key="10">
    <source>
        <dbReference type="EMBL" id="MSS47673.1"/>
    </source>
</evidence>
<dbReference type="SFLD" id="SFLDG01066">
    <property type="entry name" value="organic_radical-activating_enz"/>
    <property type="match status" value="1"/>
</dbReference>
<dbReference type="GO" id="GO:0016491">
    <property type="term" value="F:oxidoreductase activity"/>
    <property type="evidence" value="ECO:0007669"/>
    <property type="project" value="UniProtKB-KW"/>
</dbReference>
<evidence type="ECO:0000256" key="2">
    <source>
        <dbReference type="ARBA" id="ARBA00009777"/>
    </source>
</evidence>
<keyword evidence="6" id="KW-0560">Oxidoreductase</keyword>
<dbReference type="InterPro" id="IPR058240">
    <property type="entry name" value="rSAM_sf"/>
</dbReference>
<dbReference type="PANTHER" id="PTHR30352">
    <property type="entry name" value="PYRUVATE FORMATE-LYASE-ACTIVATING ENZYME"/>
    <property type="match status" value="1"/>
</dbReference>
<dbReference type="Pfam" id="PF13353">
    <property type="entry name" value="Fer4_12"/>
    <property type="match status" value="1"/>
</dbReference>
<dbReference type="SFLD" id="SFLDS00029">
    <property type="entry name" value="Radical_SAM"/>
    <property type="match status" value="1"/>
</dbReference>
<dbReference type="Proteomes" id="UP000283833">
    <property type="component" value="Unassembled WGS sequence"/>
</dbReference>
<dbReference type="GO" id="GO:0051539">
    <property type="term" value="F:4 iron, 4 sulfur cluster binding"/>
    <property type="evidence" value="ECO:0007669"/>
    <property type="project" value="UniProtKB-KW"/>
</dbReference>
<evidence type="ECO:0000256" key="6">
    <source>
        <dbReference type="ARBA" id="ARBA00023002"/>
    </source>
</evidence>
<keyword evidence="7" id="KW-0408">Iron</keyword>
<dbReference type="PROSITE" id="PS01087">
    <property type="entry name" value="RADICAL_ACTIVATING"/>
    <property type="match status" value="1"/>
</dbReference>
<dbReference type="SUPFAM" id="SSF102114">
    <property type="entry name" value="Radical SAM enzymes"/>
    <property type="match status" value="1"/>
</dbReference>
<evidence type="ECO:0000313" key="12">
    <source>
        <dbReference type="Proteomes" id="UP000283833"/>
    </source>
</evidence>
<evidence type="ECO:0000256" key="5">
    <source>
        <dbReference type="ARBA" id="ARBA00022723"/>
    </source>
</evidence>
<name>A0A412QT42_PHOVU</name>
<dbReference type="Proteomes" id="UP000460950">
    <property type="component" value="Unassembled WGS sequence"/>
</dbReference>
<dbReference type="PROSITE" id="PS51918">
    <property type="entry name" value="RADICAL_SAM"/>
    <property type="match status" value="1"/>
</dbReference>
<dbReference type="AlphaFoldDB" id="A0A412QT42"/>
<dbReference type="EMBL" id="QRXI01000010">
    <property type="protein sequence ID" value="RGT94149.1"/>
    <property type="molecule type" value="Genomic_DNA"/>
</dbReference>
<keyword evidence="8" id="KW-0411">Iron-sulfur</keyword>
<keyword evidence="5" id="KW-0479">Metal-binding</keyword>
<dbReference type="Gene3D" id="3.20.20.70">
    <property type="entry name" value="Aldolase class I"/>
    <property type="match status" value="1"/>
</dbReference>
<accession>A0A412QT42</accession>
<comment type="cofactor">
    <cofactor evidence="1">
        <name>[4Fe-4S] cluster</name>
        <dbReference type="ChEBI" id="CHEBI:49883"/>
    </cofactor>
</comment>
<sequence>MKRLDVTAIQRGCVYDGTGVRTTVFLKGCPFSCPWCCNPETLYTSPSFFIDNKKCIKEKGWDSPLCKKCIRKGGFEPLEHCPFGVSEATSHPLSVEELTVYLLRDKSVYQLSGGGVTFSGGDPIIHISELFPLLEKLKEEQIHCTIETTLYCKDSAILLESVSYINEWIVDLKFQKENYREDYDDVMTFNLRLLRNLGVNISFRLVFVESMEADEIVERLKKLGVLSLEVLKCHALAESKYTKLGLPFRHYVPSTKSYLDFITALLMAGVDVKELAL</sequence>
<protein>
    <submittedName>
        <fullName evidence="11">4Fe-4S cluster-binding domain-containing protein</fullName>
    </submittedName>
</protein>
<dbReference type="InterPro" id="IPR001989">
    <property type="entry name" value="Radical_activat_CS"/>
</dbReference>
<proteinExistence type="inferred from homology"/>
<reference evidence="11 12" key="1">
    <citation type="submission" date="2018-08" db="EMBL/GenBank/DDBJ databases">
        <title>A genome reference for cultivated species of the human gut microbiota.</title>
        <authorList>
            <person name="Zou Y."/>
            <person name="Xue W."/>
            <person name="Luo G."/>
        </authorList>
    </citation>
    <scope>NUCLEOTIDE SEQUENCE [LARGE SCALE GENOMIC DNA]</scope>
    <source>
        <strain evidence="11 12">AF18-14</strain>
    </source>
</reference>